<proteinExistence type="predicted"/>
<evidence type="ECO:0000313" key="2">
    <source>
        <dbReference type="Proteomes" id="UP000001055"/>
    </source>
</evidence>
<reference evidence="2" key="1">
    <citation type="journal article" date="2007" name="Plant Cell">
        <title>Dothideomycete-plant interactions illuminated by genome sequencing and EST analysis of the wheat pathogen Stagonospora nodorum.</title>
        <authorList>
            <person name="Hane J.K."/>
            <person name="Lowe R.G."/>
            <person name="Solomon P.S."/>
            <person name="Tan K.C."/>
            <person name="Schoch C.L."/>
            <person name="Spatafora J.W."/>
            <person name="Crous P.W."/>
            <person name="Kodira C."/>
            <person name="Birren B.W."/>
            <person name="Galagan J.E."/>
            <person name="Torriani S.F."/>
            <person name="McDonald B.A."/>
            <person name="Oliver R.P."/>
        </authorList>
    </citation>
    <scope>NUCLEOTIDE SEQUENCE [LARGE SCALE GENOMIC DNA]</scope>
    <source>
        <strain evidence="2">SN15 / ATCC MYA-4574 / FGSC 10173</strain>
    </source>
</reference>
<name>Q0UGH5_PHANO</name>
<protein>
    <submittedName>
        <fullName evidence="1">Uncharacterized protein</fullName>
    </submittedName>
</protein>
<dbReference type="EMBL" id="CH445338">
    <property type="protein sequence ID" value="EAT83331.1"/>
    <property type="molecule type" value="Genomic_DNA"/>
</dbReference>
<dbReference type="InParanoid" id="Q0UGH5"/>
<dbReference type="RefSeq" id="XP_001799442.1">
    <property type="nucleotide sequence ID" value="XM_001799390.1"/>
</dbReference>
<evidence type="ECO:0000313" key="1">
    <source>
        <dbReference type="EMBL" id="EAT83331.1"/>
    </source>
</evidence>
<accession>Q0UGH5</accession>
<dbReference type="KEGG" id="pno:SNOG_09139"/>
<sequence>MSTILPPPVSFLSLPPELHEMIYGCIPTTIVHRPIRPLDTDETSAEARERSFFPASTIRQTCKFIGRSGHYSRRPEQE</sequence>
<dbReference type="AlphaFoldDB" id="Q0UGH5"/>
<organism evidence="1 2">
    <name type="scientific">Phaeosphaeria nodorum (strain SN15 / ATCC MYA-4574 / FGSC 10173)</name>
    <name type="common">Glume blotch fungus</name>
    <name type="synonym">Parastagonospora nodorum</name>
    <dbReference type="NCBI Taxonomy" id="321614"/>
    <lineage>
        <taxon>Eukaryota</taxon>
        <taxon>Fungi</taxon>
        <taxon>Dikarya</taxon>
        <taxon>Ascomycota</taxon>
        <taxon>Pezizomycotina</taxon>
        <taxon>Dothideomycetes</taxon>
        <taxon>Pleosporomycetidae</taxon>
        <taxon>Pleosporales</taxon>
        <taxon>Pleosporineae</taxon>
        <taxon>Phaeosphaeriaceae</taxon>
        <taxon>Parastagonospora</taxon>
    </lineage>
</organism>
<gene>
    <name evidence="1" type="ORF">SNOG_09139</name>
</gene>
<dbReference type="GeneID" id="5976343"/>
<dbReference type="Proteomes" id="UP000001055">
    <property type="component" value="Unassembled WGS sequence"/>
</dbReference>